<dbReference type="OrthoDB" id="1435799at2759"/>
<dbReference type="Proteomes" id="UP000187203">
    <property type="component" value="Unassembled WGS sequence"/>
</dbReference>
<proteinExistence type="predicted"/>
<dbReference type="InterPro" id="IPR050796">
    <property type="entry name" value="SCF_F-box_component"/>
</dbReference>
<dbReference type="SUPFAM" id="SSF81383">
    <property type="entry name" value="F-box domain"/>
    <property type="match status" value="1"/>
</dbReference>
<evidence type="ECO:0000313" key="2">
    <source>
        <dbReference type="EMBL" id="OMP08794.1"/>
    </source>
</evidence>
<dbReference type="EMBL" id="AWUE01012614">
    <property type="protein sequence ID" value="OMP08794.1"/>
    <property type="molecule type" value="Genomic_DNA"/>
</dbReference>
<keyword evidence="3" id="KW-1185">Reference proteome</keyword>
<dbReference type="SMART" id="SM00256">
    <property type="entry name" value="FBOX"/>
    <property type="match status" value="1"/>
</dbReference>
<dbReference type="AlphaFoldDB" id="A0A1R3KP08"/>
<sequence length="126" mass="14500">MEILCRLPVKDLLRFRCVSKGFRDFIDSPDFVKLHFSHALKTNSHRFLVLPTDKFKPYSLDFDSLENSQIKPTDILTDLEVEFPILGSCHGLIALQTKYGNDIVICNPATKKNRELETNSIPMLKF</sequence>
<dbReference type="PANTHER" id="PTHR31672">
    <property type="entry name" value="BNACNNG10540D PROTEIN"/>
    <property type="match status" value="1"/>
</dbReference>
<dbReference type="InterPro" id="IPR036047">
    <property type="entry name" value="F-box-like_dom_sf"/>
</dbReference>
<feature type="domain" description="F-box" evidence="1">
    <location>
        <begin position="1"/>
        <end position="35"/>
    </location>
</feature>
<evidence type="ECO:0000259" key="1">
    <source>
        <dbReference type="SMART" id="SM00256"/>
    </source>
</evidence>
<dbReference type="InterPro" id="IPR001810">
    <property type="entry name" value="F-box_dom"/>
</dbReference>
<accession>A0A1R3KP08</accession>
<organism evidence="2 3">
    <name type="scientific">Corchorus olitorius</name>
    <dbReference type="NCBI Taxonomy" id="93759"/>
    <lineage>
        <taxon>Eukaryota</taxon>
        <taxon>Viridiplantae</taxon>
        <taxon>Streptophyta</taxon>
        <taxon>Embryophyta</taxon>
        <taxon>Tracheophyta</taxon>
        <taxon>Spermatophyta</taxon>
        <taxon>Magnoliopsida</taxon>
        <taxon>eudicotyledons</taxon>
        <taxon>Gunneridae</taxon>
        <taxon>Pentapetalae</taxon>
        <taxon>rosids</taxon>
        <taxon>malvids</taxon>
        <taxon>Malvales</taxon>
        <taxon>Malvaceae</taxon>
        <taxon>Grewioideae</taxon>
        <taxon>Apeibeae</taxon>
        <taxon>Corchorus</taxon>
    </lineage>
</organism>
<dbReference type="STRING" id="93759.A0A1R3KP08"/>
<gene>
    <name evidence="2" type="ORF">COLO4_06114</name>
</gene>
<comment type="caution">
    <text evidence="2">The sequence shown here is derived from an EMBL/GenBank/DDBJ whole genome shotgun (WGS) entry which is preliminary data.</text>
</comment>
<dbReference type="PANTHER" id="PTHR31672:SF13">
    <property type="entry name" value="F-BOX PROTEIN CPR30-LIKE"/>
    <property type="match status" value="1"/>
</dbReference>
<dbReference type="Pfam" id="PF00646">
    <property type="entry name" value="F-box"/>
    <property type="match status" value="1"/>
</dbReference>
<dbReference type="Gene3D" id="1.20.1280.50">
    <property type="match status" value="1"/>
</dbReference>
<evidence type="ECO:0000313" key="3">
    <source>
        <dbReference type="Proteomes" id="UP000187203"/>
    </source>
</evidence>
<name>A0A1R3KP08_9ROSI</name>
<reference evidence="3" key="1">
    <citation type="submission" date="2013-09" db="EMBL/GenBank/DDBJ databases">
        <title>Corchorus olitorius genome sequencing.</title>
        <authorList>
            <person name="Alam M."/>
            <person name="Haque M.S."/>
            <person name="Islam M.S."/>
            <person name="Emdad E.M."/>
            <person name="Islam M.M."/>
            <person name="Ahmed B."/>
            <person name="Halim A."/>
            <person name="Hossen Q.M.M."/>
            <person name="Hossain M.Z."/>
            <person name="Ahmed R."/>
            <person name="Khan M.M."/>
            <person name="Islam R."/>
            <person name="Rashid M.M."/>
            <person name="Khan S.A."/>
            <person name="Rahman M.S."/>
            <person name="Alam M."/>
            <person name="Yahiya A.S."/>
            <person name="Khan M.S."/>
            <person name="Azam M.S."/>
            <person name="Haque T."/>
            <person name="Lashkar M.Z.H."/>
            <person name="Akhand A.I."/>
            <person name="Morshed G."/>
            <person name="Roy S."/>
            <person name="Uddin K.S."/>
            <person name="Rabeya T."/>
            <person name="Hossain A.S."/>
            <person name="Chowdhury A."/>
            <person name="Snigdha A.R."/>
            <person name="Mortoza M.S."/>
            <person name="Matin S.A."/>
            <person name="Hoque S.M.E."/>
            <person name="Islam M.K."/>
            <person name="Roy D.K."/>
            <person name="Haider R."/>
            <person name="Moosa M.M."/>
            <person name="Elias S.M."/>
            <person name="Hasan A.M."/>
            <person name="Jahan S."/>
            <person name="Shafiuddin M."/>
            <person name="Mahmood N."/>
            <person name="Shommy N.S."/>
        </authorList>
    </citation>
    <scope>NUCLEOTIDE SEQUENCE [LARGE SCALE GENOMIC DNA]</scope>
    <source>
        <strain evidence="3">cv. O-4</strain>
    </source>
</reference>
<protein>
    <recommendedName>
        <fullName evidence="1">F-box domain-containing protein</fullName>
    </recommendedName>
</protein>